<reference evidence="2 3" key="1">
    <citation type="submission" date="2018-04" db="EMBL/GenBank/DDBJ databases">
        <authorList>
            <person name="Zhang X."/>
            <person name="Yuan J."/>
            <person name="Li F."/>
            <person name="Xiang J."/>
        </authorList>
    </citation>
    <scope>NUCLEOTIDE SEQUENCE [LARGE SCALE GENOMIC DNA]</scope>
    <source>
        <tissue evidence="2">Muscle</tissue>
    </source>
</reference>
<dbReference type="PANTHER" id="PTHR23279:SF2">
    <property type="entry name" value="DEFECTIVE PROBOSCIS EXTENSION RESPONSE 19, ISOFORM A"/>
    <property type="match status" value="1"/>
</dbReference>
<dbReference type="EMBL" id="QCYY01004411">
    <property type="protein sequence ID" value="ROT61046.1"/>
    <property type="molecule type" value="Genomic_DNA"/>
</dbReference>
<sequence length="259" mass="29341">MVSENIKIFIFTFHLLSSTQVSWLKRDEDHILTAGGQVYSSESRYSVSHVRHQKLWELSLRDVRLTDAGLYECQLTTHPPTSLFFTLKVVEARAVIQGAPEVHVQTGVRLRLHCSVEQATEPPIYIFWFHNGSMINYAPRRPLKVMKHNFGSSLIISNVTWDDAGSYRCEPHMAEPANLTLHVVAGKWRCGGSPFCQNEIMREKHAALHNGQNDVTGEETVPTSGSAHLFNAPLLIGYLTLILGNYCFQTLSSHWLRRL</sequence>
<gene>
    <name evidence="2" type="ORF">C7M84_021224</name>
</gene>
<dbReference type="InterPro" id="IPR036179">
    <property type="entry name" value="Ig-like_dom_sf"/>
</dbReference>
<name>A0A3R7NKZ4_PENVA</name>
<proteinExistence type="predicted"/>
<keyword evidence="3" id="KW-1185">Reference proteome</keyword>
<dbReference type="InterPro" id="IPR007110">
    <property type="entry name" value="Ig-like_dom"/>
</dbReference>
<dbReference type="SMART" id="SM00409">
    <property type="entry name" value="IG"/>
    <property type="match status" value="2"/>
</dbReference>
<dbReference type="GO" id="GO:0032589">
    <property type="term" value="C:neuron projection membrane"/>
    <property type="evidence" value="ECO:0007669"/>
    <property type="project" value="TreeGrafter"/>
</dbReference>
<evidence type="ECO:0000313" key="2">
    <source>
        <dbReference type="EMBL" id="ROT61046.1"/>
    </source>
</evidence>
<dbReference type="AlphaFoldDB" id="A0A3R7NKZ4"/>
<dbReference type="InterPro" id="IPR003598">
    <property type="entry name" value="Ig_sub2"/>
</dbReference>
<dbReference type="InterPro" id="IPR003599">
    <property type="entry name" value="Ig_sub"/>
</dbReference>
<dbReference type="OrthoDB" id="190835at2759"/>
<feature type="domain" description="Ig-like" evidence="1">
    <location>
        <begin position="79"/>
        <end position="180"/>
    </location>
</feature>
<evidence type="ECO:0000313" key="3">
    <source>
        <dbReference type="Proteomes" id="UP000283509"/>
    </source>
</evidence>
<comment type="caution">
    <text evidence="2">The sequence shown here is derived from an EMBL/GenBank/DDBJ whole genome shotgun (WGS) entry which is preliminary data.</text>
</comment>
<reference evidence="2 3" key="2">
    <citation type="submission" date="2019-01" db="EMBL/GenBank/DDBJ databases">
        <title>The decoding of complex shrimp genome reveals the adaptation for benthos swimmer, frequently molting mechanism and breeding impact on genome.</title>
        <authorList>
            <person name="Sun Y."/>
            <person name="Gao Y."/>
            <person name="Yu Y."/>
        </authorList>
    </citation>
    <scope>NUCLEOTIDE SEQUENCE [LARGE SCALE GENOMIC DNA]</scope>
    <source>
        <tissue evidence="2">Muscle</tissue>
    </source>
</reference>
<dbReference type="CDD" id="cd00096">
    <property type="entry name" value="Ig"/>
    <property type="match status" value="1"/>
</dbReference>
<accession>A0A3R7NKZ4</accession>
<dbReference type="PROSITE" id="PS50835">
    <property type="entry name" value="IG_LIKE"/>
    <property type="match status" value="1"/>
</dbReference>
<dbReference type="InterPro" id="IPR013783">
    <property type="entry name" value="Ig-like_fold"/>
</dbReference>
<dbReference type="SUPFAM" id="SSF48726">
    <property type="entry name" value="Immunoglobulin"/>
    <property type="match status" value="2"/>
</dbReference>
<dbReference type="GO" id="GO:0050808">
    <property type="term" value="P:synapse organization"/>
    <property type="evidence" value="ECO:0007669"/>
    <property type="project" value="TreeGrafter"/>
</dbReference>
<evidence type="ECO:0000259" key="1">
    <source>
        <dbReference type="PROSITE" id="PS50835"/>
    </source>
</evidence>
<dbReference type="SMART" id="SM00408">
    <property type="entry name" value="IGc2"/>
    <property type="match status" value="1"/>
</dbReference>
<dbReference type="Gene3D" id="2.60.40.10">
    <property type="entry name" value="Immunoglobulins"/>
    <property type="match status" value="2"/>
</dbReference>
<protein>
    <submittedName>
        <fullName evidence="2">Putative transmembrane and immunoglobulin domain-containing protein</fullName>
    </submittedName>
</protein>
<organism evidence="2 3">
    <name type="scientific">Penaeus vannamei</name>
    <name type="common">Whiteleg shrimp</name>
    <name type="synonym">Litopenaeus vannamei</name>
    <dbReference type="NCBI Taxonomy" id="6689"/>
    <lineage>
        <taxon>Eukaryota</taxon>
        <taxon>Metazoa</taxon>
        <taxon>Ecdysozoa</taxon>
        <taxon>Arthropoda</taxon>
        <taxon>Crustacea</taxon>
        <taxon>Multicrustacea</taxon>
        <taxon>Malacostraca</taxon>
        <taxon>Eumalacostraca</taxon>
        <taxon>Eucarida</taxon>
        <taxon>Decapoda</taxon>
        <taxon>Dendrobranchiata</taxon>
        <taxon>Penaeoidea</taxon>
        <taxon>Penaeidae</taxon>
        <taxon>Penaeus</taxon>
    </lineage>
</organism>
<dbReference type="InterPro" id="IPR037448">
    <property type="entry name" value="Zig-8"/>
</dbReference>
<keyword evidence="2" id="KW-0812">Transmembrane</keyword>
<dbReference type="PANTHER" id="PTHR23279">
    <property type="entry name" value="DEFECTIVE PROBOSCIS EXTENSION RESPONSE DPR -RELATED"/>
    <property type="match status" value="1"/>
</dbReference>
<keyword evidence="2" id="KW-0472">Membrane</keyword>
<dbReference type="Pfam" id="PF13927">
    <property type="entry name" value="Ig_3"/>
    <property type="match status" value="1"/>
</dbReference>
<dbReference type="Proteomes" id="UP000283509">
    <property type="component" value="Unassembled WGS sequence"/>
</dbReference>